<protein>
    <submittedName>
        <fullName evidence="3">Uncharacterized protein</fullName>
    </submittedName>
</protein>
<reference evidence="3" key="1">
    <citation type="journal article" date="2023" name="Int. J. Syst. Evol. Microbiol.">
        <title>Streptomyces meridianus sp. nov. isolated from brackish water of the Tagus estuary in Alcochete, Portugal.</title>
        <authorList>
            <person name="Santos J.D.N."/>
            <person name="Klimek D."/>
            <person name="Calusinska M."/>
            <person name="Lobo Da Cunha A."/>
            <person name="Catita J."/>
            <person name="Goncalves H."/>
            <person name="Gonzalez I."/>
            <person name="Reyes F."/>
            <person name="Lage O.M."/>
        </authorList>
    </citation>
    <scope>NUCLEOTIDE SEQUENCE</scope>
    <source>
        <strain evidence="3">MTZ3.1</strain>
    </source>
</reference>
<evidence type="ECO:0000256" key="1">
    <source>
        <dbReference type="SAM" id="MobiDB-lite"/>
    </source>
</evidence>
<organism evidence="3 4">
    <name type="scientific">Streptomyces meridianus</name>
    <dbReference type="NCBI Taxonomy" id="2938945"/>
    <lineage>
        <taxon>Bacteria</taxon>
        <taxon>Bacillati</taxon>
        <taxon>Actinomycetota</taxon>
        <taxon>Actinomycetes</taxon>
        <taxon>Kitasatosporales</taxon>
        <taxon>Streptomycetaceae</taxon>
        <taxon>Streptomyces</taxon>
    </lineage>
</organism>
<keyword evidence="2" id="KW-1133">Transmembrane helix</keyword>
<keyword evidence="2" id="KW-0472">Membrane</keyword>
<sequence length="361" mass="38515">MTGRGDPPEGPPEGFPGGGEDEYRSVVFDESFIRAARLQEFSAQERLTDHSPAVRSRRSRVRGGVSRQLVVLVVLIALAFGTAIYMGVRHPYQGAAPGVSIPMRSTVIRLSPPAAVPGATPAELFEHSPAAGFRIGSEGVNPPIAGSTESFSGGQVMAALDTARKYVITSALDQEVLTGGVVHPVRSLLDAGQLAQFDRNIDRPNGDAEAAATGWLVRFDPATTALADRRIRVRGSFDVEQAGPDHLEVTSDHTFVYALRPVDRARAGTDEASLFTVRRELRFRFDREDLRLHHAELLQSRLQAGPVSCGSDQAGHLKPLFAGQKDSGKGPAGTDPYRTGGAGASLCGVLAPEAQPRLPAR</sequence>
<proteinExistence type="predicted"/>
<comment type="caution">
    <text evidence="3">The sequence shown here is derived from an EMBL/GenBank/DDBJ whole genome shotgun (WGS) entry which is preliminary data.</text>
</comment>
<dbReference type="RefSeq" id="WP_251408108.1">
    <property type="nucleotide sequence ID" value="NZ_JAMQGM010000001.1"/>
</dbReference>
<name>A0ABT0X2J1_9ACTN</name>
<keyword evidence="2" id="KW-0812">Transmembrane</keyword>
<dbReference type="Proteomes" id="UP001167160">
    <property type="component" value="Unassembled WGS sequence"/>
</dbReference>
<dbReference type="EMBL" id="JAMQGM010000001">
    <property type="protein sequence ID" value="MCM2576034.1"/>
    <property type="molecule type" value="Genomic_DNA"/>
</dbReference>
<evidence type="ECO:0000313" key="4">
    <source>
        <dbReference type="Proteomes" id="UP001167160"/>
    </source>
</evidence>
<accession>A0ABT0X2J1</accession>
<feature type="region of interest" description="Disordered" evidence="1">
    <location>
        <begin position="1"/>
        <end position="22"/>
    </location>
</feature>
<evidence type="ECO:0000256" key="2">
    <source>
        <dbReference type="SAM" id="Phobius"/>
    </source>
</evidence>
<gene>
    <name evidence="3" type="ORF">M1E25_01470</name>
</gene>
<evidence type="ECO:0000313" key="3">
    <source>
        <dbReference type="EMBL" id="MCM2576034.1"/>
    </source>
</evidence>
<keyword evidence="4" id="KW-1185">Reference proteome</keyword>
<feature type="region of interest" description="Disordered" evidence="1">
    <location>
        <begin position="315"/>
        <end position="341"/>
    </location>
</feature>
<feature type="transmembrane region" description="Helical" evidence="2">
    <location>
        <begin position="69"/>
        <end position="88"/>
    </location>
</feature>